<accession>A0A327QAE2</accession>
<dbReference type="InterPro" id="IPR015946">
    <property type="entry name" value="KH_dom-like_a/b"/>
</dbReference>
<dbReference type="InterPro" id="IPR004087">
    <property type="entry name" value="KH_dom"/>
</dbReference>
<dbReference type="GO" id="GO:0003700">
    <property type="term" value="F:DNA-binding transcription factor activity"/>
    <property type="evidence" value="ECO:0007669"/>
    <property type="project" value="InterPro"/>
</dbReference>
<dbReference type="SMART" id="SM00316">
    <property type="entry name" value="S1"/>
    <property type="match status" value="1"/>
</dbReference>
<dbReference type="SUPFAM" id="SSF69705">
    <property type="entry name" value="Transcription factor NusA, N-terminal domain"/>
    <property type="match status" value="1"/>
</dbReference>
<feature type="domain" description="S1 motif" evidence="8">
    <location>
        <begin position="138"/>
        <end position="203"/>
    </location>
</feature>
<dbReference type="Gene3D" id="3.30.1480.10">
    <property type="entry name" value="NusA, N-terminal domain"/>
    <property type="match status" value="1"/>
</dbReference>
<name>A0A327QAE2_9BACT</name>
<evidence type="ECO:0000256" key="6">
    <source>
        <dbReference type="ARBA" id="ARBA00023163"/>
    </source>
</evidence>
<dbReference type="SUPFAM" id="SSF54814">
    <property type="entry name" value="Prokaryotic type KH domain (KH-domain type II)"/>
    <property type="match status" value="2"/>
</dbReference>
<keyword evidence="4 7" id="KW-0694">RNA-binding</keyword>
<dbReference type="CDD" id="cd02134">
    <property type="entry name" value="KH-II_NusA_rpt1"/>
    <property type="match status" value="1"/>
</dbReference>
<gene>
    <name evidence="7" type="primary">nusA</name>
    <name evidence="9" type="ORF">LX64_03823</name>
</gene>
<dbReference type="AlphaFoldDB" id="A0A327QAE2"/>
<dbReference type="GO" id="GO:0031564">
    <property type="term" value="P:transcription antitermination"/>
    <property type="evidence" value="ECO:0007669"/>
    <property type="project" value="UniProtKB-UniRule"/>
</dbReference>
<dbReference type="InterPro" id="IPR013735">
    <property type="entry name" value="TF_NusA_N"/>
</dbReference>
<proteinExistence type="inferred from homology"/>
<dbReference type="GO" id="GO:0003723">
    <property type="term" value="F:RNA binding"/>
    <property type="evidence" value="ECO:0007669"/>
    <property type="project" value="UniProtKB-UniRule"/>
</dbReference>
<dbReference type="Proteomes" id="UP000249547">
    <property type="component" value="Unassembled WGS sequence"/>
</dbReference>
<evidence type="ECO:0000256" key="1">
    <source>
        <dbReference type="ARBA" id="ARBA00022472"/>
    </source>
</evidence>
<comment type="subunit">
    <text evidence="7">Monomer. Binds directly to the core enzyme of the DNA-dependent RNA polymerase and to nascent RNA.</text>
</comment>
<keyword evidence="1 7" id="KW-0806">Transcription termination</keyword>
<organism evidence="9 10">
    <name type="scientific">Chitinophaga skermanii</name>
    <dbReference type="NCBI Taxonomy" id="331697"/>
    <lineage>
        <taxon>Bacteria</taxon>
        <taxon>Pseudomonadati</taxon>
        <taxon>Bacteroidota</taxon>
        <taxon>Chitinophagia</taxon>
        <taxon>Chitinophagales</taxon>
        <taxon>Chitinophagaceae</taxon>
        <taxon>Chitinophaga</taxon>
    </lineage>
</organism>
<dbReference type="InterPro" id="IPR012340">
    <property type="entry name" value="NA-bd_OB-fold"/>
</dbReference>
<dbReference type="PANTHER" id="PTHR22648">
    <property type="entry name" value="TRANSCRIPTION TERMINATION FACTOR NUSA"/>
    <property type="match status" value="1"/>
</dbReference>
<dbReference type="GO" id="GO:0006353">
    <property type="term" value="P:DNA-templated transcription termination"/>
    <property type="evidence" value="ECO:0007669"/>
    <property type="project" value="UniProtKB-UniRule"/>
</dbReference>
<comment type="caution">
    <text evidence="9">The sequence shown here is derived from an EMBL/GenBank/DDBJ whole genome shotgun (WGS) entry which is preliminary data.</text>
</comment>
<dbReference type="InterPro" id="IPR036555">
    <property type="entry name" value="NusA_N_sf"/>
</dbReference>
<evidence type="ECO:0000256" key="4">
    <source>
        <dbReference type="ARBA" id="ARBA00022884"/>
    </source>
</evidence>
<dbReference type="Gene3D" id="3.30.300.20">
    <property type="match status" value="2"/>
</dbReference>
<dbReference type="Pfam" id="PF26594">
    <property type="entry name" value="KH_NusA_2nd"/>
    <property type="match status" value="1"/>
</dbReference>
<keyword evidence="3 7" id="KW-0889">Transcription antitermination</keyword>
<dbReference type="RefSeq" id="WP_111599242.1">
    <property type="nucleotide sequence ID" value="NZ_QLLL01000007.1"/>
</dbReference>
<dbReference type="SMART" id="SM00322">
    <property type="entry name" value="KH"/>
    <property type="match status" value="2"/>
</dbReference>
<comment type="similarity">
    <text evidence="7">Belongs to the NusA family.</text>
</comment>
<dbReference type="InterPro" id="IPR030842">
    <property type="entry name" value="TF_NusA_bacterial"/>
</dbReference>
<dbReference type="Pfam" id="PF13184">
    <property type="entry name" value="KH_NusA_1st"/>
    <property type="match status" value="1"/>
</dbReference>
<protein>
    <recommendedName>
        <fullName evidence="7">Transcription termination/antitermination protein NusA</fullName>
    </recommendedName>
</protein>
<evidence type="ECO:0000256" key="3">
    <source>
        <dbReference type="ARBA" id="ARBA00022814"/>
    </source>
</evidence>
<reference evidence="9 10" key="1">
    <citation type="submission" date="2018-06" db="EMBL/GenBank/DDBJ databases">
        <title>Genomic Encyclopedia of Archaeal and Bacterial Type Strains, Phase II (KMG-II): from individual species to whole genera.</title>
        <authorList>
            <person name="Goeker M."/>
        </authorList>
    </citation>
    <scope>NUCLEOTIDE SEQUENCE [LARGE SCALE GENOMIC DNA]</scope>
    <source>
        <strain evidence="9 10">DSM 23857</strain>
    </source>
</reference>
<dbReference type="InterPro" id="IPR058582">
    <property type="entry name" value="KH_NusA_2nd"/>
</dbReference>
<keyword evidence="6 7" id="KW-0804">Transcription</keyword>
<sequence length="415" mass="47635">MASINLIESFTEFKEAENIDRPTLMKVLEDVFKTLLRKKYGSDENFDVIVNTDKGDLEIIRRRMIVEDEEVEDENAQVAYTEAIKVAPDYQVGEELYEEVEIQDFGRRAILAAKQTLAARIGDLKKNILVKKYDDKIGEIVTGEVYQVWKKEVLLLDDEGNELILPKQEQIPTDYFKKGENVRAVVRKVEMKNNSPLIILSRTSPSFLDKLLEIEVPEIADGLIVIKKIVREPGERAKVAVESYDDRIDPVGACVGMKGSRIHGIVRELRNENIDIINFTSNIQLLIQRALTPARISRMDIDSENKYASVYLNPDQVSLAIGKKGVNIKLACELTGYEIDVFRDEPQEQTEFDIDLVEFSDEIEEWILDELKRIGCDTARSVLDLTPEELVRRSDLEEETVHEVRRILQEEFDKE</sequence>
<evidence type="ECO:0000256" key="5">
    <source>
        <dbReference type="ARBA" id="ARBA00023015"/>
    </source>
</evidence>
<dbReference type="PANTHER" id="PTHR22648:SF0">
    <property type="entry name" value="TRANSCRIPTION TERMINATION_ANTITERMINATION PROTEIN NUSA"/>
    <property type="match status" value="1"/>
</dbReference>
<dbReference type="CDD" id="cd22529">
    <property type="entry name" value="KH-II_NusA_rpt2"/>
    <property type="match status" value="1"/>
</dbReference>
<comment type="function">
    <text evidence="7">Participates in both transcription termination and antitermination.</text>
</comment>
<dbReference type="OrthoDB" id="9807233at2"/>
<dbReference type="InterPro" id="IPR010213">
    <property type="entry name" value="TF_NusA"/>
</dbReference>
<keyword evidence="10" id="KW-1185">Reference proteome</keyword>
<evidence type="ECO:0000256" key="7">
    <source>
        <dbReference type="HAMAP-Rule" id="MF_00945"/>
    </source>
</evidence>
<dbReference type="CDD" id="cd04455">
    <property type="entry name" value="S1_NusA"/>
    <property type="match status" value="1"/>
</dbReference>
<evidence type="ECO:0000313" key="10">
    <source>
        <dbReference type="Proteomes" id="UP000249547"/>
    </source>
</evidence>
<dbReference type="InterPro" id="IPR025249">
    <property type="entry name" value="TF_NusA_KH_1st"/>
</dbReference>
<comment type="subcellular location">
    <subcellularLocation>
        <location evidence="7">Cytoplasm</location>
    </subcellularLocation>
</comment>
<dbReference type="PROSITE" id="PS50126">
    <property type="entry name" value="S1"/>
    <property type="match status" value="1"/>
</dbReference>
<dbReference type="EMBL" id="QLLL01000007">
    <property type="protein sequence ID" value="RAJ01606.1"/>
    <property type="molecule type" value="Genomic_DNA"/>
</dbReference>
<evidence type="ECO:0000313" key="9">
    <source>
        <dbReference type="EMBL" id="RAJ01606.1"/>
    </source>
</evidence>
<dbReference type="NCBIfam" id="TIGR01953">
    <property type="entry name" value="NusA"/>
    <property type="match status" value="1"/>
</dbReference>
<evidence type="ECO:0000259" key="8">
    <source>
        <dbReference type="PROSITE" id="PS50126"/>
    </source>
</evidence>
<evidence type="ECO:0000256" key="2">
    <source>
        <dbReference type="ARBA" id="ARBA00022490"/>
    </source>
</evidence>
<dbReference type="HAMAP" id="MF_00945_B">
    <property type="entry name" value="NusA_B"/>
    <property type="match status" value="1"/>
</dbReference>
<dbReference type="FunFam" id="3.30.300.20:FF:000002">
    <property type="entry name" value="Transcription termination/antitermination protein NusA"/>
    <property type="match status" value="1"/>
</dbReference>
<dbReference type="InterPro" id="IPR009019">
    <property type="entry name" value="KH_sf_prok-type"/>
</dbReference>
<keyword evidence="2 7" id="KW-0963">Cytoplasm</keyword>
<keyword evidence="5 7" id="KW-0805">Transcription regulation</keyword>
<dbReference type="Gene3D" id="2.40.50.140">
    <property type="entry name" value="Nucleic acid-binding proteins"/>
    <property type="match status" value="1"/>
</dbReference>
<dbReference type="InterPro" id="IPR003029">
    <property type="entry name" value="S1_domain"/>
</dbReference>
<dbReference type="SUPFAM" id="SSF50249">
    <property type="entry name" value="Nucleic acid-binding proteins"/>
    <property type="match status" value="1"/>
</dbReference>
<dbReference type="GO" id="GO:0005829">
    <property type="term" value="C:cytosol"/>
    <property type="evidence" value="ECO:0007669"/>
    <property type="project" value="TreeGrafter"/>
</dbReference>
<dbReference type="Pfam" id="PF08529">
    <property type="entry name" value="NusA_N"/>
    <property type="match status" value="1"/>
</dbReference>